<evidence type="ECO:0000313" key="1">
    <source>
        <dbReference type="EMBL" id="KAF3801431.1"/>
    </source>
</evidence>
<sequence>MTRDSQTQSAFVSRLPREVRDAVYFQMWHSCGLRQHILWHGAAEDKHFCQWSWTTEYQVEDELQRDIEKMRDQLGVSLGQEITTTVSMDESLALRRARIRKARYFSYPWIQHHDDRLLENREEGYASSTVGNRIHSHAIVVQGHVGGDPSSYDSWPYLNTYNFSSTECLQSIYESTTFIFTDLATVQMFFGACAMHPAMKTAKTGVTPPAFFKHARNLELSLSPDFPALLMCANYDLPGIPRRHDVHDFHWLRFDKFKNLQNVYIWIAARSLTCGIEANSSFYGIKEFNVQGLKDMLYSFKTIESVTLSTPLSQRIGPQEGYVDIGTAPGVRLYKRGSGDKFHPFLTLIELGCVFDGLIYTHPTE</sequence>
<protein>
    <submittedName>
        <fullName evidence="1">Uncharacterized protein</fullName>
    </submittedName>
</protein>
<evidence type="ECO:0000313" key="2">
    <source>
        <dbReference type="Proteomes" id="UP000613401"/>
    </source>
</evidence>
<dbReference type="EMBL" id="WVTB01000067">
    <property type="protein sequence ID" value="KAF3801431.1"/>
    <property type="molecule type" value="Genomic_DNA"/>
</dbReference>
<accession>A0A8H4CCG5</accession>
<comment type="caution">
    <text evidence="1">The sequence shown here is derived from an EMBL/GenBank/DDBJ whole genome shotgun (WGS) entry which is preliminary data.</text>
</comment>
<dbReference type="Proteomes" id="UP000613401">
    <property type="component" value="Unassembled WGS sequence"/>
</dbReference>
<gene>
    <name evidence="1" type="ORF">GCG54_00005588</name>
</gene>
<reference evidence="1" key="2">
    <citation type="submission" date="2020-03" db="EMBL/GenBank/DDBJ databases">
        <authorList>
            <person name="Fu F.-F."/>
            <person name="Chen J."/>
        </authorList>
    </citation>
    <scope>NUCLEOTIDE SEQUENCE</scope>
    <source>
        <strain evidence="1">Lc1</strain>
    </source>
</reference>
<organism evidence="1 2">
    <name type="scientific">Colletotrichum gloeosporioides</name>
    <name type="common">Anthracnose fungus</name>
    <name type="synonym">Glomerella cingulata</name>
    <dbReference type="NCBI Taxonomy" id="474922"/>
    <lineage>
        <taxon>Eukaryota</taxon>
        <taxon>Fungi</taxon>
        <taxon>Dikarya</taxon>
        <taxon>Ascomycota</taxon>
        <taxon>Pezizomycotina</taxon>
        <taxon>Sordariomycetes</taxon>
        <taxon>Hypocreomycetidae</taxon>
        <taxon>Glomerellales</taxon>
        <taxon>Glomerellaceae</taxon>
        <taxon>Colletotrichum</taxon>
        <taxon>Colletotrichum gloeosporioides species complex</taxon>
    </lineage>
</organism>
<dbReference type="RefSeq" id="XP_045260590.1">
    <property type="nucleotide sequence ID" value="XM_045405609.1"/>
</dbReference>
<reference evidence="1" key="1">
    <citation type="journal article" date="2020" name="Phytopathology">
        <title>Genome sequence and comparative analysis of Colletotrichum gloeosporioides isolated from Liriodendron leaves.</title>
        <authorList>
            <person name="Fu F.F."/>
            <person name="Hao Z."/>
            <person name="Wang P."/>
            <person name="Lu Y."/>
            <person name="Xue L.J."/>
            <person name="Wei G."/>
            <person name="Tian Y."/>
            <person name="Baishi H."/>
            <person name="Xu H."/>
            <person name="Shi J."/>
            <person name="Cheng T."/>
            <person name="Wang G."/>
            <person name="Yi Y."/>
            <person name="Chen J."/>
        </authorList>
    </citation>
    <scope>NUCLEOTIDE SEQUENCE</scope>
    <source>
        <strain evidence="1">Lc1</strain>
    </source>
</reference>
<dbReference type="AlphaFoldDB" id="A0A8H4CCG5"/>
<name>A0A8H4CCG5_COLGL</name>
<proteinExistence type="predicted"/>
<dbReference type="GeneID" id="69012739"/>
<keyword evidence="2" id="KW-1185">Reference proteome</keyword>